<reference evidence="2" key="1">
    <citation type="journal article" date="2023" name="Plant J.">
        <title>Genome sequences and population genomics provide insights into the demographic history, inbreeding, and mutation load of two 'living fossil' tree species of Dipteronia.</title>
        <authorList>
            <person name="Feng Y."/>
            <person name="Comes H.P."/>
            <person name="Chen J."/>
            <person name="Zhu S."/>
            <person name="Lu R."/>
            <person name="Zhang X."/>
            <person name="Li P."/>
            <person name="Qiu J."/>
            <person name="Olsen K.M."/>
            <person name="Qiu Y."/>
        </authorList>
    </citation>
    <scope>NUCLEOTIDE SEQUENCE</scope>
    <source>
        <strain evidence="2">NBL</strain>
    </source>
</reference>
<protein>
    <recommendedName>
        <fullName evidence="1">Reverse transcriptase domain-containing protein</fullName>
    </recommendedName>
</protein>
<keyword evidence="3" id="KW-1185">Reference proteome</keyword>
<evidence type="ECO:0000313" key="3">
    <source>
        <dbReference type="Proteomes" id="UP001281410"/>
    </source>
</evidence>
<dbReference type="Pfam" id="PF00078">
    <property type="entry name" value="RVT_1"/>
    <property type="match status" value="1"/>
</dbReference>
<accession>A0AAE0ADZ8</accession>
<dbReference type="EMBL" id="JANJYJ010000005">
    <property type="protein sequence ID" value="KAK3212205.1"/>
    <property type="molecule type" value="Genomic_DNA"/>
</dbReference>
<comment type="caution">
    <text evidence="2">The sequence shown here is derived from an EMBL/GenBank/DDBJ whole genome shotgun (WGS) entry which is preliminary data.</text>
</comment>
<dbReference type="AlphaFoldDB" id="A0AAE0ADZ8"/>
<proteinExistence type="predicted"/>
<dbReference type="PANTHER" id="PTHR33116">
    <property type="entry name" value="REVERSE TRANSCRIPTASE ZINC-BINDING DOMAIN-CONTAINING PROTEIN-RELATED-RELATED"/>
    <property type="match status" value="1"/>
</dbReference>
<feature type="domain" description="Reverse transcriptase" evidence="1">
    <location>
        <begin position="17"/>
        <end position="152"/>
    </location>
</feature>
<sequence>MDRSNYGLYLFYNSLFLVNGRPVCKVQPSRGLRQGCPISPYLFLLCVEALSCLIMSAEKNGRGLGVRCSRGGLLISHMFFTDDNNLFCRASRECSSSIQDILMVYEFGSGQHINLQNCKITFSPNVIANTKSVIQNLLGIPAGAKQDQYLGLHSMMGKNKRVLFNAIKERVWKKLRGWKDSFFSFGGKEMLIKAVAQAIPSYAMSIFQLPVGLCKDLSAVFSKFWWRSEEGNKKISWVKWVAFCHPKSQDGLGFKDLLSFNQSLLAKQAWRILSCRHSLVARLLKAKYFKNGEFLMASAKNGCSHIWRSILWGRSLLAKGLR</sequence>
<organism evidence="2 3">
    <name type="scientific">Dipteronia sinensis</name>
    <dbReference type="NCBI Taxonomy" id="43782"/>
    <lineage>
        <taxon>Eukaryota</taxon>
        <taxon>Viridiplantae</taxon>
        <taxon>Streptophyta</taxon>
        <taxon>Embryophyta</taxon>
        <taxon>Tracheophyta</taxon>
        <taxon>Spermatophyta</taxon>
        <taxon>Magnoliopsida</taxon>
        <taxon>eudicotyledons</taxon>
        <taxon>Gunneridae</taxon>
        <taxon>Pentapetalae</taxon>
        <taxon>rosids</taxon>
        <taxon>malvids</taxon>
        <taxon>Sapindales</taxon>
        <taxon>Sapindaceae</taxon>
        <taxon>Hippocastanoideae</taxon>
        <taxon>Acereae</taxon>
        <taxon>Dipteronia</taxon>
    </lineage>
</organism>
<evidence type="ECO:0000313" key="2">
    <source>
        <dbReference type="EMBL" id="KAK3212205.1"/>
    </source>
</evidence>
<dbReference type="InterPro" id="IPR000477">
    <property type="entry name" value="RT_dom"/>
</dbReference>
<name>A0AAE0ADZ8_9ROSI</name>
<gene>
    <name evidence="2" type="ORF">Dsin_016911</name>
</gene>
<evidence type="ECO:0000259" key="1">
    <source>
        <dbReference type="Pfam" id="PF00078"/>
    </source>
</evidence>
<dbReference type="Proteomes" id="UP001281410">
    <property type="component" value="Unassembled WGS sequence"/>
</dbReference>
<dbReference type="PANTHER" id="PTHR33116:SF86">
    <property type="entry name" value="REVERSE TRANSCRIPTASE DOMAIN-CONTAINING PROTEIN"/>
    <property type="match status" value="1"/>
</dbReference>